<sequence>MFRDYFCSSLFSIFQYSLNRLCRFEVSKQKCAILSSCSNQKCFPIW</sequence>
<evidence type="ECO:0000313" key="1">
    <source>
        <dbReference type="EMBL" id="DAE11925.1"/>
    </source>
</evidence>
<organism evidence="1">
    <name type="scientific">Myoviridae sp. ctBtT5</name>
    <dbReference type="NCBI Taxonomy" id="2825048"/>
    <lineage>
        <taxon>Viruses</taxon>
        <taxon>Duplodnaviria</taxon>
        <taxon>Heunggongvirae</taxon>
        <taxon>Uroviricota</taxon>
        <taxon>Caudoviricetes</taxon>
    </lineage>
</organism>
<dbReference type="EMBL" id="BK015540">
    <property type="protein sequence ID" value="DAE11925.1"/>
    <property type="molecule type" value="Genomic_DNA"/>
</dbReference>
<reference evidence="1" key="1">
    <citation type="journal article" date="2021" name="Proc. Natl. Acad. Sci. U.S.A.">
        <title>A Catalog of Tens of Thousands of Viruses from Human Metagenomes Reveals Hidden Associations with Chronic Diseases.</title>
        <authorList>
            <person name="Tisza M.J."/>
            <person name="Buck C.B."/>
        </authorList>
    </citation>
    <scope>NUCLEOTIDE SEQUENCE</scope>
    <source>
        <strain evidence="1">CtBtT5</strain>
    </source>
</reference>
<protein>
    <submittedName>
        <fullName evidence="1">Uncharacterized protein</fullName>
    </submittedName>
</protein>
<accession>A0A8S5PZT4</accession>
<name>A0A8S5PZT4_9CAUD</name>
<proteinExistence type="predicted"/>